<dbReference type="PROSITE" id="PS50041">
    <property type="entry name" value="C_TYPE_LECTIN_2"/>
    <property type="match status" value="1"/>
</dbReference>
<evidence type="ECO:0000313" key="3">
    <source>
        <dbReference type="EMBL" id="CAL4115889.1"/>
    </source>
</evidence>
<name>A0AAV2R7X9_MEGNR</name>
<dbReference type="InterPro" id="IPR016187">
    <property type="entry name" value="CTDL_fold"/>
</dbReference>
<organism evidence="3 4">
    <name type="scientific">Meganyctiphanes norvegica</name>
    <name type="common">Northern krill</name>
    <name type="synonym">Thysanopoda norvegica</name>
    <dbReference type="NCBI Taxonomy" id="48144"/>
    <lineage>
        <taxon>Eukaryota</taxon>
        <taxon>Metazoa</taxon>
        <taxon>Ecdysozoa</taxon>
        <taxon>Arthropoda</taxon>
        <taxon>Crustacea</taxon>
        <taxon>Multicrustacea</taxon>
        <taxon>Malacostraca</taxon>
        <taxon>Eumalacostraca</taxon>
        <taxon>Eucarida</taxon>
        <taxon>Euphausiacea</taxon>
        <taxon>Euphausiidae</taxon>
        <taxon>Meganyctiphanes</taxon>
    </lineage>
</organism>
<reference evidence="3 4" key="1">
    <citation type="submission" date="2024-05" db="EMBL/GenBank/DDBJ databases">
        <authorList>
            <person name="Wallberg A."/>
        </authorList>
    </citation>
    <scope>NUCLEOTIDE SEQUENCE [LARGE SCALE GENOMIC DNA]</scope>
</reference>
<dbReference type="AlphaFoldDB" id="A0AAV2R7X9"/>
<dbReference type="Proteomes" id="UP001497623">
    <property type="component" value="Unassembled WGS sequence"/>
</dbReference>
<proteinExistence type="predicted"/>
<dbReference type="InterPro" id="IPR016186">
    <property type="entry name" value="C-type_lectin-like/link_sf"/>
</dbReference>
<dbReference type="PROSITE" id="PS00615">
    <property type="entry name" value="C_TYPE_LECTIN_1"/>
    <property type="match status" value="1"/>
</dbReference>
<dbReference type="InterPro" id="IPR001304">
    <property type="entry name" value="C-type_lectin-like"/>
</dbReference>
<evidence type="ECO:0000259" key="2">
    <source>
        <dbReference type="PROSITE" id="PS50041"/>
    </source>
</evidence>
<dbReference type="EMBL" id="CAXKWB010016298">
    <property type="protein sequence ID" value="CAL4115889.1"/>
    <property type="molecule type" value="Genomic_DNA"/>
</dbReference>
<accession>A0AAV2R7X9</accession>
<dbReference type="SUPFAM" id="SSF56436">
    <property type="entry name" value="C-type lectin-like"/>
    <property type="match status" value="1"/>
</dbReference>
<gene>
    <name evidence="3" type="ORF">MNOR_LOCUS20801</name>
</gene>
<dbReference type="CDD" id="cd00037">
    <property type="entry name" value="CLECT"/>
    <property type="match status" value="1"/>
</dbReference>
<dbReference type="PANTHER" id="PTHR21407:SF1">
    <property type="entry name" value="RE43931P"/>
    <property type="match status" value="1"/>
</dbReference>
<evidence type="ECO:0000256" key="1">
    <source>
        <dbReference type="ARBA" id="ARBA00023157"/>
    </source>
</evidence>
<dbReference type="PANTHER" id="PTHR21407">
    <property type="entry name" value="RE43931P-RELATED"/>
    <property type="match status" value="1"/>
</dbReference>
<dbReference type="Gene3D" id="3.10.100.10">
    <property type="entry name" value="Mannose-Binding Protein A, subunit A"/>
    <property type="match status" value="1"/>
</dbReference>
<dbReference type="InterPro" id="IPR018378">
    <property type="entry name" value="C-type_lectin_CS"/>
</dbReference>
<protein>
    <recommendedName>
        <fullName evidence="2">C-type lectin domain-containing protein</fullName>
    </recommendedName>
</protein>
<comment type="caution">
    <text evidence="3">The sequence shown here is derived from an EMBL/GenBank/DDBJ whole genome shotgun (WGS) entry which is preliminary data.</text>
</comment>
<keyword evidence="1" id="KW-1015">Disulfide bond</keyword>
<feature type="domain" description="C-type lectin" evidence="2">
    <location>
        <begin position="49"/>
        <end position="181"/>
    </location>
</feature>
<dbReference type="Pfam" id="PF00059">
    <property type="entry name" value="Lectin_C"/>
    <property type="match status" value="1"/>
</dbReference>
<keyword evidence="4" id="KW-1185">Reference proteome</keyword>
<dbReference type="SMART" id="SM00034">
    <property type="entry name" value="CLECT"/>
    <property type="match status" value="1"/>
</dbReference>
<evidence type="ECO:0000313" key="4">
    <source>
        <dbReference type="Proteomes" id="UP001497623"/>
    </source>
</evidence>
<feature type="non-terminal residue" evidence="3">
    <location>
        <position position="1"/>
    </location>
</feature>
<sequence length="183" mass="20447">HQFQPESSFHLHQFQPHPAFYPQPALQQQLFQAPQQSVGTATGLVDDTFGGSEYHYSWRHDGNRKYTWGQANRYCRGLSGGWQPISIESAGENDFVTKVVQGELLKYIWTGATQAGLVWSWPSGGAFNGIAWSHTGGASQPQPDNREQGGENCLAVLNNFYNDGVKWHDIACSHLKPVICERK</sequence>